<keyword evidence="1" id="KW-1133">Transmembrane helix</keyword>
<reference evidence="2" key="1">
    <citation type="journal article" date="2015" name="Nature">
        <title>Complex archaea that bridge the gap between prokaryotes and eukaryotes.</title>
        <authorList>
            <person name="Spang A."/>
            <person name="Saw J.H."/>
            <person name="Jorgensen S.L."/>
            <person name="Zaremba-Niedzwiedzka K."/>
            <person name="Martijn J."/>
            <person name="Lind A.E."/>
            <person name="van Eijk R."/>
            <person name="Schleper C."/>
            <person name="Guy L."/>
            <person name="Ettema T.J."/>
        </authorList>
    </citation>
    <scope>NUCLEOTIDE SEQUENCE</scope>
</reference>
<evidence type="ECO:0000313" key="2">
    <source>
        <dbReference type="EMBL" id="KKM80667.1"/>
    </source>
</evidence>
<keyword evidence="1" id="KW-0812">Transmembrane</keyword>
<accession>A0A0F9NGY2</accession>
<organism evidence="2">
    <name type="scientific">marine sediment metagenome</name>
    <dbReference type="NCBI Taxonomy" id="412755"/>
    <lineage>
        <taxon>unclassified sequences</taxon>
        <taxon>metagenomes</taxon>
        <taxon>ecological metagenomes</taxon>
    </lineage>
</organism>
<feature type="transmembrane region" description="Helical" evidence="1">
    <location>
        <begin position="6"/>
        <end position="26"/>
    </location>
</feature>
<gene>
    <name evidence="2" type="ORF">LCGC14_1337510</name>
</gene>
<comment type="caution">
    <text evidence="2">The sequence shown here is derived from an EMBL/GenBank/DDBJ whole genome shotgun (WGS) entry which is preliminary data.</text>
</comment>
<sequence>MDTFLSQFASHGPIGLIAALALWAYFKKDRQVSSLYRRLECKGEKMVERYHLLGTETVETLKALVDSLEGGDQ</sequence>
<protein>
    <submittedName>
        <fullName evidence="2">Uncharacterized protein</fullName>
    </submittedName>
</protein>
<keyword evidence="1" id="KW-0472">Membrane</keyword>
<dbReference type="EMBL" id="LAZR01008144">
    <property type="protein sequence ID" value="KKM80667.1"/>
    <property type="molecule type" value="Genomic_DNA"/>
</dbReference>
<name>A0A0F9NGY2_9ZZZZ</name>
<proteinExistence type="predicted"/>
<dbReference type="AlphaFoldDB" id="A0A0F9NGY2"/>
<evidence type="ECO:0000256" key="1">
    <source>
        <dbReference type="SAM" id="Phobius"/>
    </source>
</evidence>